<dbReference type="AlphaFoldDB" id="A0A0F9ECK2"/>
<proteinExistence type="predicted"/>
<reference evidence="1" key="1">
    <citation type="journal article" date="2015" name="Nature">
        <title>Complex archaea that bridge the gap between prokaryotes and eukaryotes.</title>
        <authorList>
            <person name="Spang A."/>
            <person name="Saw J.H."/>
            <person name="Jorgensen S.L."/>
            <person name="Zaremba-Niedzwiedzka K."/>
            <person name="Martijn J."/>
            <person name="Lind A.E."/>
            <person name="van Eijk R."/>
            <person name="Schleper C."/>
            <person name="Guy L."/>
            <person name="Ettema T.J."/>
        </authorList>
    </citation>
    <scope>NUCLEOTIDE SEQUENCE</scope>
</reference>
<protein>
    <submittedName>
        <fullName evidence="1">Uncharacterized protein</fullName>
    </submittedName>
</protein>
<comment type="caution">
    <text evidence="1">The sequence shown here is derived from an EMBL/GenBank/DDBJ whole genome shotgun (WGS) entry which is preliminary data.</text>
</comment>
<accession>A0A0F9ECK2</accession>
<name>A0A0F9ECK2_9ZZZZ</name>
<organism evidence="1">
    <name type="scientific">marine sediment metagenome</name>
    <dbReference type="NCBI Taxonomy" id="412755"/>
    <lineage>
        <taxon>unclassified sequences</taxon>
        <taxon>metagenomes</taxon>
        <taxon>ecological metagenomes</taxon>
    </lineage>
</organism>
<evidence type="ECO:0000313" key="1">
    <source>
        <dbReference type="EMBL" id="KKL27606.1"/>
    </source>
</evidence>
<sequence>MTPKPKDKPAGKVRLRCAALDSEGRQCRSTRTRVDSYHGDDEIYDYIVGLSEEKTPGWVFVRLCKRHHRHWEKMKGKRSVI</sequence>
<dbReference type="EMBL" id="LAZR01035399">
    <property type="protein sequence ID" value="KKL27606.1"/>
    <property type="molecule type" value="Genomic_DNA"/>
</dbReference>
<gene>
    <name evidence="1" type="ORF">LCGC14_2383440</name>
</gene>